<organism evidence="2 3">
    <name type="scientific">Gordonia liuliyuniae</name>
    <dbReference type="NCBI Taxonomy" id="2911517"/>
    <lineage>
        <taxon>Bacteria</taxon>
        <taxon>Bacillati</taxon>
        <taxon>Actinomycetota</taxon>
        <taxon>Actinomycetes</taxon>
        <taxon>Mycobacteriales</taxon>
        <taxon>Gordoniaceae</taxon>
        <taxon>Gordonia</taxon>
    </lineage>
</organism>
<dbReference type="PANTHER" id="PTHR43194:SF2">
    <property type="entry name" value="PEROXISOMAL MEMBRANE PROTEIN LPX1"/>
    <property type="match status" value="1"/>
</dbReference>
<reference evidence="2 3" key="1">
    <citation type="submission" date="2022-01" db="EMBL/GenBank/DDBJ databases">
        <authorList>
            <person name="Huang Y."/>
        </authorList>
    </citation>
    <scope>NUCLEOTIDE SEQUENCE [LARGE SCALE GENOMIC DNA]</scope>
    <source>
        <strain evidence="2 3">HY366</strain>
    </source>
</reference>
<comment type="caution">
    <text evidence="2">The sequence shown here is derived from an EMBL/GenBank/DDBJ whole genome shotgun (WGS) entry which is preliminary data.</text>
</comment>
<proteinExistence type="predicted"/>
<sequence>MKQQDILLIHGTWGHGYEWDNFGSELTKRGYRVHAPSWRAHGHPREIDIWGTAEEVSQLGLLDFVDDFVHLVNTMDTPPIIVGHSAGGLLAQLVAARARHSGIALLAPAPGAGIFAFYPSALQLWGQFVPHWALGTPMYPVKKDKWEKYICNTTPHELSDQ</sequence>
<protein>
    <submittedName>
        <fullName evidence="2">Alpha/beta hydrolase</fullName>
    </submittedName>
</protein>
<name>A0ABS9IXZ1_9ACTN</name>
<evidence type="ECO:0000313" key="3">
    <source>
        <dbReference type="Proteomes" id="UP001200110"/>
    </source>
</evidence>
<dbReference type="Pfam" id="PF12697">
    <property type="entry name" value="Abhydrolase_6"/>
    <property type="match status" value="1"/>
</dbReference>
<gene>
    <name evidence="2" type="ORF">L5G33_18390</name>
</gene>
<dbReference type="Proteomes" id="UP001200110">
    <property type="component" value="Unassembled WGS sequence"/>
</dbReference>
<dbReference type="InterPro" id="IPR029058">
    <property type="entry name" value="AB_hydrolase_fold"/>
</dbReference>
<dbReference type="Gene3D" id="3.40.50.1820">
    <property type="entry name" value="alpha/beta hydrolase"/>
    <property type="match status" value="1"/>
</dbReference>
<dbReference type="EMBL" id="JAKKOR010000013">
    <property type="protein sequence ID" value="MCF8590429.1"/>
    <property type="molecule type" value="Genomic_DNA"/>
</dbReference>
<accession>A0ABS9IXZ1</accession>
<dbReference type="PANTHER" id="PTHR43194">
    <property type="entry name" value="HYDROLASE ALPHA/BETA FOLD FAMILY"/>
    <property type="match status" value="1"/>
</dbReference>
<keyword evidence="3" id="KW-1185">Reference proteome</keyword>
<feature type="domain" description="AB hydrolase-1" evidence="1">
    <location>
        <begin position="6"/>
        <end position="133"/>
    </location>
</feature>
<dbReference type="InterPro" id="IPR050228">
    <property type="entry name" value="Carboxylesterase_BioH"/>
</dbReference>
<evidence type="ECO:0000259" key="1">
    <source>
        <dbReference type="Pfam" id="PF12697"/>
    </source>
</evidence>
<dbReference type="InterPro" id="IPR000073">
    <property type="entry name" value="AB_hydrolase_1"/>
</dbReference>
<dbReference type="RefSeq" id="WP_236999615.1">
    <property type="nucleotide sequence ID" value="NZ_JAKKOR010000013.1"/>
</dbReference>
<keyword evidence="2" id="KW-0378">Hydrolase</keyword>
<dbReference type="SUPFAM" id="SSF53474">
    <property type="entry name" value="alpha/beta-Hydrolases"/>
    <property type="match status" value="1"/>
</dbReference>
<dbReference type="GO" id="GO:0016787">
    <property type="term" value="F:hydrolase activity"/>
    <property type="evidence" value="ECO:0007669"/>
    <property type="project" value="UniProtKB-KW"/>
</dbReference>
<evidence type="ECO:0000313" key="2">
    <source>
        <dbReference type="EMBL" id="MCF8590429.1"/>
    </source>
</evidence>